<protein>
    <submittedName>
        <fullName evidence="5">Copper export regulator</fullName>
    </submittedName>
</protein>
<accession>A0A376H1S5</accession>
<evidence type="ECO:0000259" key="4">
    <source>
        <dbReference type="PROSITE" id="PS50937"/>
    </source>
</evidence>
<dbReference type="GO" id="GO:0003700">
    <property type="term" value="F:DNA-binding transcription factor activity"/>
    <property type="evidence" value="ECO:0007669"/>
    <property type="project" value="InterPro"/>
</dbReference>
<reference evidence="5 6" key="1">
    <citation type="submission" date="2018-06" db="EMBL/GenBank/DDBJ databases">
        <authorList>
            <consortium name="Pathogen Informatics"/>
            <person name="Doyle S."/>
        </authorList>
    </citation>
    <scope>NUCLEOTIDE SEQUENCE [LARGE SCALE GENOMIC DNA]</scope>
    <source>
        <strain evidence="5 6">NCTC12360</strain>
    </source>
</reference>
<dbReference type="AlphaFoldDB" id="A0A376H1S5"/>
<keyword evidence="2" id="KW-0238">DNA-binding</keyword>
<dbReference type="Pfam" id="PF13411">
    <property type="entry name" value="MerR_1"/>
    <property type="match status" value="2"/>
</dbReference>
<keyword evidence="1" id="KW-0805">Transcription regulation</keyword>
<dbReference type="PANTHER" id="PTHR30204">
    <property type="entry name" value="REDOX-CYCLING DRUG-SENSING TRANSCRIPTIONAL ACTIVATOR SOXR"/>
    <property type="match status" value="1"/>
</dbReference>
<evidence type="ECO:0000313" key="6">
    <source>
        <dbReference type="Proteomes" id="UP000254807"/>
    </source>
</evidence>
<name>A0A376H1S5_ENTGA</name>
<evidence type="ECO:0000313" key="5">
    <source>
        <dbReference type="EMBL" id="STD84721.1"/>
    </source>
</evidence>
<organism evidence="5 6">
    <name type="scientific">Enterococcus gallinarum</name>
    <dbReference type="NCBI Taxonomy" id="1353"/>
    <lineage>
        <taxon>Bacteria</taxon>
        <taxon>Bacillati</taxon>
        <taxon>Bacillota</taxon>
        <taxon>Bacilli</taxon>
        <taxon>Lactobacillales</taxon>
        <taxon>Enterococcaceae</taxon>
        <taxon>Enterococcus</taxon>
    </lineage>
</organism>
<dbReference type="PROSITE" id="PS50937">
    <property type="entry name" value="HTH_MERR_2"/>
    <property type="match status" value="2"/>
</dbReference>
<dbReference type="Proteomes" id="UP000254807">
    <property type="component" value="Unassembled WGS sequence"/>
</dbReference>
<dbReference type="InterPro" id="IPR047057">
    <property type="entry name" value="MerR_fam"/>
</dbReference>
<dbReference type="InterPro" id="IPR000551">
    <property type="entry name" value="MerR-type_HTH_dom"/>
</dbReference>
<proteinExistence type="predicted"/>
<dbReference type="InterPro" id="IPR009061">
    <property type="entry name" value="DNA-bd_dom_put_sf"/>
</dbReference>
<dbReference type="OrthoDB" id="1894615at2"/>
<dbReference type="PANTHER" id="PTHR30204:SF94">
    <property type="entry name" value="HEAVY METAL-DEPENDENT TRANSCRIPTIONAL REGULATOR HI_0293-RELATED"/>
    <property type="match status" value="1"/>
</dbReference>
<keyword evidence="3" id="KW-0804">Transcription</keyword>
<keyword evidence="6" id="KW-1185">Reference proteome</keyword>
<dbReference type="CDD" id="cd00592">
    <property type="entry name" value="HTH_MerR-like"/>
    <property type="match status" value="1"/>
</dbReference>
<evidence type="ECO:0000256" key="2">
    <source>
        <dbReference type="ARBA" id="ARBA00023125"/>
    </source>
</evidence>
<dbReference type="SUPFAM" id="SSF46955">
    <property type="entry name" value="Putative DNA-binding domain"/>
    <property type="match status" value="2"/>
</dbReference>
<evidence type="ECO:0000256" key="3">
    <source>
        <dbReference type="ARBA" id="ARBA00023163"/>
    </source>
</evidence>
<sequence length="256" mass="29641">MKTYSTSEVAKIVGFHPNTIRRYEEWALIPTPLRKQNGYRIYTDYHLELIKTVRIAFRIEVLQSGLRERMREMIKALANYDFDHAQKLLDQYIVAVDQEIAQAEEAIRIVEHLLKGEPADRKLSLKRREAADYLGVTTDALRNWELNGLLTLKRSQNGYRIYEMDDLNRLKIIRILRSANYSLEAILRLLNSLDQSKEPDIKSVLNQPDPDEDIISVCDRLIASLEKAKENALGLTAKIKQLQKLSKTLERPPSSH</sequence>
<gene>
    <name evidence="5" type="primary">cueR</name>
    <name evidence="5" type="ORF">NCTC12360_03268</name>
</gene>
<dbReference type="SMART" id="SM00422">
    <property type="entry name" value="HTH_MERR"/>
    <property type="match status" value="2"/>
</dbReference>
<evidence type="ECO:0000256" key="1">
    <source>
        <dbReference type="ARBA" id="ARBA00023015"/>
    </source>
</evidence>
<dbReference type="GO" id="GO:0003677">
    <property type="term" value="F:DNA binding"/>
    <property type="evidence" value="ECO:0007669"/>
    <property type="project" value="UniProtKB-KW"/>
</dbReference>
<dbReference type="RefSeq" id="WP_060813866.1">
    <property type="nucleotide sequence ID" value="NZ_JBHULA010000035.1"/>
</dbReference>
<feature type="domain" description="HTH merR-type" evidence="4">
    <location>
        <begin position="128"/>
        <end position="192"/>
    </location>
</feature>
<feature type="domain" description="HTH merR-type" evidence="4">
    <location>
        <begin position="3"/>
        <end position="60"/>
    </location>
</feature>
<dbReference type="EMBL" id="UFYW01000001">
    <property type="protein sequence ID" value="STD84721.1"/>
    <property type="molecule type" value="Genomic_DNA"/>
</dbReference>
<dbReference type="Gene3D" id="1.10.1660.10">
    <property type="match status" value="2"/>
</dbReference>